<protein>
    <recommendedName>
        <fullName evidence="3">PAN domain protein</fullName>
    </recommendedName>
</protein>
<gene>
    <name evidence="1" type="primary">Necator_chrIII.g11345</name>
    <name evidence="1" type="ORF">RB195_010580</name>
</gene>
<keyword evidence="2" id="KW-1185">Reference proteome</keyword>
<comment type="caution">
    <text evidence="1">The sequence shown here is derived from an EMBL/GenBank/DDBJ whole genome shotgun (WGS) entry which is preliminary data.</text>
</comment>
<dbReference type="EMBL" id="JAVFWL010000003">
    <property type="protein sequence ID" value="KAK6743407.1"/>
    <property type="molecule type" value="Genomic_DNA"/>
</dbReference>
<sequence>MFSYVVNKKKNKGSVEAGCALQCMYSYKKSFSRNMNMKCFRSIGQSRKYGGVEEGSMEPGVPGLFHYILDALVRSPSRSSPPAQIQLKTDAPTCFVEFGQHSFRLADARCYQYDVISRAQMV</sequence>
<evidence type="ECO:0008006" key="3">
    <source>
        <dbReference type="Google" id="ProtNLM"/>
    </source>
</evidence>
<organism evidence="1 2">
    <name type="scientific">Necator americanus</name>
    <name type="common">Human hookworm</name>
    <dbReference type="NCBI Taxonomy" id="51031"/>
    <lineage>
        <taxon>Eukaryota</taxon>
        <taxon>Metazoa</taxon>
        <taxon>Ecdysozoa</taxon>
        <taxon>Nematoda</taxon>
        <taxon>Chromadorea</taxon>
        <taxon>Rhabditida</taxon>
        <taxon>Rhabditina</taxon>
        <taxon>Rhabditomorpha</taxon>
        <taxon>Strongyloidea</taxon>
        <taxon>Ancylostomatidae</taxon>
        <taxon>Bunostominae</taxon>
        <taxon>Necator</taxon>
    </lineage>
</organism>
<reference evidence="1 2" key="1">
    <citation type="submission" date="2023-08" db="EMBL/GenBank/DDBJ databases">
        <title>A Necator americanus chromosomal reference genome.</title>
        <authorList>
            <person name="Ilik V."/>
            <person name="Petrzelkova K.J."/>
            <person name="Pardy F."/>
            <person name="Fuh T."/>
            <person name="Niatou-Singa F.S."/>
            <person name="Gouil Q."/>
            <person name="Baker L."/>
            <person name="Ritchie M.E."/>
            <person name="Jex A.R."/>
            <person name="Gazzola D."/>
            <person name="Li H."/>
            <person name="Toshio Fujiwara R."/>
            <person name="Zhan B."/>
            <person name="Aroian R.V."/>
            <person name="Pafco B."/>
            <person name="Schwarz E.M."/>
        </authorList>
    </citation>
    <scope>NUCLEOTIDE SEQUENCE [LARGE SCALE GENOMIC DNA]</scope>
    <source>
        <strain evidence="1 2">Aroian</strain>
        <tissue evidence="1">Whole animal</tissue>
    </source>
</reference>
<name>A0ABR1CYJ5_NECAM</name>
<evidence type="ECO:0000313" key="1">
    <source>
        <dbReference type="EMBL" id="KAK6743407.1"/>
    </source>
</evidence>
<dbReference type="Proteomes" id="UP001303046">
    <property type="component" value="Unassembled WGS sequence"/>
</dbReference>
<accession>A0ABR1CYJ5</accession>
<evidence type="ECO:0000313" key="2">
    <source>
        <dbReference type="Proteomes" id="UP001303046"/>
    </source>
</evidence>
<proteinExistence type="predicted"/>